<feature type="compositionally biased region" description="Low complexity" evidence="3">
    <location>
        <begin position="62"/>
        <end position="72"/>
    </location>
</feature>
<accession>B8BRS8</accession>
<dbReference type="Proteomes" id="UP000001449">
    <property type="component" value="Chromosome 1"/>
</dbReference>
<gene>
    <name evidence="4" type="ORF">THAPSDRAFT_1734</name>
</gene>
<dbReference type="PROSITE" id="PS51375">
    <property type="entry name" value="PPR"/>
    <property type="match status" value="1"/>
</dbReference>
<dbReference type="eggNOG" id="KOG4197">
    <property type="taxonomic scope" value="Eukaryota"/>
</dbReference>
<dbReference type="InterPro" id="IPR011990">
    <property type="entry name" value="TPR-like_helical_dom_sf"/>
</dbReference>
<reference evidence="4 5" key="2">
    <citation type="journal article" date="2008" name="Nature">
        <title>The Phaeodactylum genome reveals the evolutionary history of diatom genomes.</title>
        <authorList>
            <person name="Bowler C."/>
            <person name="Allen A.E."/>
            <person name="Badger J.H."/>
            <person name="Grimwood J."/>
            <person name="Jabbari K."/>
            <person name="Kuo A."/>
            <person name="Maheswari U."/>
            <person name="Martens C."/>
            <person name="Maumus F."/>
            <person name="Otillar R.P."/>
            <person name="Rayko E."/>
            <person name="Salamov A."/>
            <person name="Vandepoele K."/>
            <person name="Beszteri B."/>
            <person name="Gruber A."/>
            <person name="Heijde M."/>
            <person name="Katinka M."/>
            <person name="Mock T."/>
            <person name="Valentin K."/>
            <person name="Verret F."/>
            <person name="Berges J.A."/>
            <person name="Brownlee C."/>
            <person name="Cadoret J.P."/>
            <person name="Chiovitti A."/>
            <person name="Choi C.J."/>
            <person name="Coesel S."/>
            <person name="De Martino A."/>
            <person name="Detter J.C."/>
            <person name="Durkin C."/>
            <person name="Falciatore A."/>
            <person name="Fournet J."/>
            <person name="Haruta M."/>
            <person name="Huysman M.J."/>
            <person name="Jenkins B.D."/>
            <person name="Jiroutova K."/>
            <person name="Jorgensen R.E."/>
            <person name="Joubert Y."/>
            <person name="Kaplan A."/>
            <person name="Kroger N."/>
            <person name="Kroth P.G."/>
            <person name="La Roche J."/>
            <person name="Lindquist E."/>
            <person name="Lommer M."/>
            <person name="Martin-Jezequel V."/>
            <person name="Lopez P.J."/>
            <person name="Lucas S."/>
            <person name="Mangogna M."/>
            <person name="McGinnis K."/>
            <person name="Medlin L.K."/>
            <person name="Montsant A."/>
            <person name="Oudot-Le Secq M.P."/>
            <person name="Napoli C."/>
            <person name="Obornik M."/>
            <person name="Parker M.S."/>
            <person name="Petit J.L."/>
            <person name="Porcel B.M."/>
            <person name="Poulsen N."/>
            <person name="Robison M."/>
            <person name="Rychlewski L."/>
            <person name="Rynearson T.A."/>
            <person name="Schmutz J."/>
            <person name="Shapiro H."/>
            <person name="Siaut M."/>
            <person name="Stanley M."/>
            <person name="Sussman M.R."/>
            <person name="Taylor A.R."/>
            <person name="Vardi A."/>
            <person name="von Dassow P."/>
            <person name="Vyverman W."/>
            <person name="Willis A."/>
            <person name="Wyrwicz L.S."/>
            <person name="Rokhsar D.S."/>
            <person name="Weissenbach J."/>
            <person name="Armbrust E.V."/>
            <person name="Green B.R."/>
            <person name="Van de Peer Y."/>
            <person name="Grigoriev I.V."/>
        </authorList>
    </citation>
    <scope>NUCLEOTIDE SEQUENCE [LARGE SCALE GENOMIC DNA]</scope>
    <source>
        <strain evidence="4 5">CCMP1335</strain>
    </source>
</reference>
<dbReference type="Pfam" id="PF13812">
    <property type="entry name" value="PPR_3"/>
    <property type="match status" value="1"/>
</dbReference>
<feature type="repeat" description="PPR" evidence="2">
    <location>
        <begin position="212"/>
        <end position="249"/>
    </location>
</feature>
<dbReference type="AlphaFoldDB" id="B8BRS8"/>
<feature type="region of interest" description="Disordered" evidence="3">
    <location>
        <begin position="36"/>
        <end position="120"/>
    </location>
</feature>
<organism evidence="4 5">
    <name type="scientific">Thalassiosira pseudonana</name>
    <name type="common">Marine diatom</name>
    <name type="synonym">Cyclotella nana</name>
    <dbReference type="NCBI Taxonomy" id="35128"/>
    <lineage>
        <taxon>Eukaryota</taxon>
        <taxon>Sar</taxon>
        <taxon>Stramenopiles</taxon>
        <taxon>Ochrophyta</taxon>
        <taxon>Bacillariophyta</taxon>
        <taxon>Coscinodiscophyceae</taxon>
        <taxon>Thalassiosirophycidae</taxon>
        <taxon>Thalassiosirales</taxon>
        <taxon>Thalassiosiraceae</taxon>
        <taxon>Thalassiosira</taxon>
    </lineage>
</organism>
<dbReference type="PANTHER" id="PTHR47942">
    <property type="entry name" value="TETRATRICOPEPTIDE REPEAT (TPR)-LIKE SUPERFAMILY PROTEIN-RELATED"/>
    <property type="match status" value="1"/>
</dbReference>
<dbReference type="Gene3D" id="1.25.40.10">
    <property type="entry name" value="Tetratricopeptide repeat domain"/>
    <property type="match status" value="2"/>
</dbReference>
<evidence type="ECO:0000313" key="5">
    <source>
        <dbReference type="Proteomes" id="UP000001449"/>
    </source>
</evidence>
<dbReference type="HOGENOM" id="CLU_473699_0_0_1"/>
<dbReference type="KEGG" id="tps:THAPSDRAFT_1734"/>
<evidence type="ECO:0000256" key="1">
    <source>
        <dbReference type="ARBA" id="ARBA00022737"/>
    </source>
</evidence>
<dbReference type="PANTHER" id="PTHR47942:SF63">
    <property type="entry name" value="PENTATRICOPEPTIDE REPEAT-CONTAINING PROTEIN"/>
    <property type="match status" value="1"/>
</dbReference>
<keyword evidence="5" id="KW-1185">Reference proteome</keyword>
<keyword evidence="1" id="KW-0677">Repeat</keyword>
<name>B8BRS8_THAPS</name>
<dbReference type="InterPro" id="IPR051222">
    <property type="entry name" value="PPR/CCM1_RNA-binding"/>
</dbReference>
<evidence type="ECO:0000256" key="2">
    <source>
        <dbReference type="PROSITE-ProRule" id="PRU00708"/>
    </source>
</evidence>
<dbReference type="RefSeq" id="XP_002286954.1">
    <property type="nucleotide sequence ID" value="XM_002286918.1"/>
</dbReference>
<sequence>MTTVRSSRCRRSSVVIAGALFVAPLAALAFRSPTASTPMQRCQPSHHVGGTFSSPHAGRIRSSSSVLHSSVLPDAERQQSPTKKSFPKIKVSSVKVTPQRDVQKRNLQQKAKSTSNNNAMSDPVFLRKRTQTLLRVTSVNYDTDHNLSLSLSNNGKGLKVDKKTFDWLIDAWAHSGQKDSSQMALSLLERMEDLRDLALYGGWGEAAKVTPDAKTFTKVVNAISRSGRSDAGERAETVLKSMERNNIRPNTLTYTYVVDAYSRSASPQAAVHAQRIVDQMEQLRSEGDVDVKPTARAWNSVIGAWAQWDGEGASGAERAEACLEKMEKLAKETGNKDVRPNSYNCNSVISALANSKEVGAASRAEKILEKLERLYRETGDEISFNTVLNAWAKSGDADAPERARDVLRRMEELEASGLKVSPDATSFATAINAYARSHTFGKAQSAYGLFLHMKELYDATGNASLQPNNVVYNSVLNACAFTVGDLEEQSRAIEIANAMLVGLGDSEHGNPDQVTYGTYLKVLSNQMPASKAQVKAAEAVFKRCAKDGMVGDMVIRQLREINMDDESYQNLVGKSFYEEVGLGDLPSSWTCNVIEGKRMRRRQFRH</sequence>
<evidence type="ECO:0000313" key="4">
    <source>
        <dbReference type="EMBL" id="EED96595.1"/>
    </source>
</evidence>
<evidence type="ECO:0008006" key="6">
    <source>
        <dbReference type="Google" id="ProtNLM"/>
    </source>
</evidence>
<dbReference type="EMBL" id="CM000638">
    <property type="protein sequence ID" value="EED96595.1"/>
    <property type="molecule type" value="Genomic_DNA"/>
</dbReference>
<dbReference type="GO" id="GO:0005737">
    <property type="term" value="C:cytoplasm"/>
    <property type="evidence" value="ECO:0000318"/>
    <property type="project" value="GO_Central"/>
</dbReference>
<dbReference type="InterPro" id="IPR002885">
    <property type="entry name" value="PPR_rpt"/>
</dbReference>
<dbReference type="GeneID" id="7449033"/>
<dbReference type="GO" id="GO:0006397">
    <property type="term" value="P:mRNA processing"/>
    <property type="evidence" value="ECO:0000318"/>
    <property type="project" value="GO_Central"/>
</dbReference>
<dbReference type="OMA" id="WANCCEE"/>
<proteinExistence type="predicted"/>
<protein>
    <recommendedName>
        <fullName evidence="6">Pentacotripeptide-repeat region of PRORP domain-containing protein</fullName>
    </recommendedName>
</protein>
<dbReference type="PaxDb" id="35128-Thaps1734"/>
<dbReference type="STRING" id="35128.B8BRS8"/>
<dbReference type="InParanoid" id="B8BRS8"/>
<dbReference type="GO" id="GO:0003729">
    <property type="term" value="F:mRNA binding"/>
    <property type="evidence" value="ECO:0000318"/>
    <property type="project" value="GO_Central"/>
</dbReference>
<reference evidence="4 5" key="1">
    <citation type="journal article" date="2004" name="Science">
        <title>The genome of the diatom Thalassiosira pseudonana: ecology, evolution, and metabolism.</title>
        <authorList>
            <person name="Armbrust E.V."/>
            <person name="Berges J.A."/>
            <person name="Bowler C."/>
            <person name="Green B.R."/>
            <person name="Martinez D."/>
            <person name="Putnam N.H."/>
            <person name="Zhou S."/>
            <person name="Allen A.E."/>
            <person name="Apt K.E."/>
            <person name="Bechner M."/>
            <person name="Brzezinski M.A."/>
            <person name="Chaal B.K."/>
            <person name="Chiovitti A."/>
            <person name="Davis A.K."/>
            <person name="Demarest M.S."/>
            <person name="Detter J.C."/>
            <person name="Glavina T."/>
            <person name="Goodstein D."/>
            <person name="Hadi M.Z."/>
            <person name="Hellsten U."/>
            <person name="Hildebrand M."/>
            <person name="Jenkins B.D."/>
            <person name="Jurka J."/>
            <person name="Kapitonov V.V."/>
            <person name="Kroger N."/>
            <person name="Lau W.W."/>
            <person name="Lane T.W."/>
            <person name="Larimer F.W."/>
            <person name="Lippmeier J.C."/>
            <person name="Lucas S."/>
            <person name="Medina M."/>
            <person name="Montsant A."/>
            <person name="Obornik M."/>
            <person name="Parker M.S."/>
            <person name="Palenik B."/>
            <person name="Pazour G.J."/>
            <person name="Richardson P.M."/>
            <person name="Rynearson T.A."/>
            <person name="Saito M.A."/>
            <person name="Schwartz D.C."/>
            <person name="Thamatrakoln K."/>
            <person name="Valentin K."/>
            <person name="Vardi A."/>
            <person name="Wilkerson F.P."/>
            <person name="Rokhsar D.S."/>
        </authorList>
    </citation>
    <scope>NUCLEOTIDE SEQUENCE [LARGE SCALE GENOMIC DNA]</scope>
    <source>
        <strain evidence="4 5">CCMP1335</strain>
    </source>
</reference>
<feature type="compositionally biased region" description="Polar residues" evidence="3">
    <location>
        <begin position="105"/>
        <end position="120"/>
    </location>
</feature>
<evidence type="ECO:0000256" key="3">
    <source>
        <dbReference type="SAM" id="MobiDB-lite"/>
    </source>
</evidence>